<dbReference type="Proteomes" id="UP000561066">
    <property type="component" value="Unassembled WGS sequence"/>
</dbReference>
<gene>
    <name evidence="1" type="ORF">HLH21_12635</name>
</gene>
<evidence type="ECO:0000313" key="1">
    <source>
        <dbReference type="EMBL" id="MBB2176761.1"/>
    </source>
</evidence>
<protein>
    <submittedName>
        <fullName evidence="1">Uncharacterized protein</fullName>
    </submittedName>
</protein>
<proteinExistence type="predicted"/>
<dbReference type="AlphaFoldDB" id="A0A7W4J8Q4"/>
<accession>A0A7W4J8Q4</accession>
<dbReference type="EMBL" id="JABEQH010000017">
    <property type="protein sequence ID" value="MBB2176761.1"/>
    <property type="molecule type" value="Genomic_DNA"/>
</dbReference>
<comment type="caution">
    <text evidence="1">The sequence shown here is derived from an EMBL/GenBank/DDBJ whole genome shotgun (WGS) entry which is preliminary data.</text>
</comment>
<name>A0A7W4J8Q4_9PROT</name>
<sequence>MADLSIKLDTTAVTRKLAAFRRQISFVVAGAINDLAFQAMRAENAAMSDIFAHPRPFTHRSAQVEKRATKADLTAVVSLRDAQAKYLTPYETGGPHETPGKALLVPADVRLDQYGQLPKGAIKRLAARPDVFFGTVRGITGFWLRPPTLDTKGRPKGGRRGAMNSRLHQNTGLTLLLRVGQNKPVTKRLNFRRRAIDIVERKGADAIRGALQKALATARP</sequence>
<keyword evidence="2" id="KW-1185">Reference proteome</keyword>
<reference evidence="1 2" key="1">
    <citation type="submission" date="2020-04" db="EMBL/GenBank/DDBJ databases">
        <title>Description of novel Gluconacetobacter.</title>
        <authorList>
            <person name="Sombolestani A."/>
        </authorList>
    </citation>
    <scope>NUCLEOTIDE SEQUENCE [LARGE SCALE GENOMIC DNA]</scope>
    <source>
        <strain evidence="1 2">LMG 21312</strain>
    </source>
</reference>
<dbReference type="RefSeq" id="WP_182944110.1">
    <property type="nucleotide sequence ID" value="NZ_JABEQH010000017.1"/>
</dbReference>
<organism evidence="1 2">
    <name type="scientific">Gluconacetobacter johannae</name>
    <dbReference type="NCBI Taxonomy" id="112140"/>
    <lineage>
        <taxon>Bacteria</taxon>
        <taxon>Pseudomonadati</taxon>
        <taxon>Pseudomonadota</taxon>
        <taxon>Alphaproteobacteria</taxon>
        <taxon>Acetobacterales</taxon>
        <taxon>Acetobacteraceae</taxon>
        <taxon>Gluconacetobacter</taxon>
    </lineage>
</organism>
<evidence type="ECO:0000313" key="2">
    <source>
        <dbReference type="Proteomes" id="UP000561066"/>
    </source>
</evidence>